<dbReference type="SMART" id="SM00867">
    <property type="entry name" value="YceI"/>
    <property type="match status" value="1"/>
</dbReference>
<gene>
    <name evidence="4" type="ORF">SAMN04488565_1125</name>
</gene>
<organism evidence="4 5">
    <name type="scientific">Leucobacter chromiiresistens</name>
    <dbReference type="NCBI Taxonomy" id="1079994"/>
    <lineage>
        <taxon>Bacteria</taxon>
        <taxon>Bacillati</taxon>
        <taxon>Actinomycetota</taxon>
        <taxon>Actinomycetes</taxon>
        <taxon>Micrococcales</taxon>
        <taxon>Microbacteriaceae</taxon>
        <taxon>Leucobacter</taxon>
    </lineage>
</organism>
<dbReference type="EMBL" id="FNKB01000001">
    <property type="protein sequence ID" value="SDQ17761.1"/>
    <property type="molecule type" value="Genomic_DNA"/>
</dbReference>
<feature type="region of interest" description="Disordered" evidence="2">
    <location>
        <begin position="40"/>
        <end position="62"/>
    </location>
</feature>
<dbReference type="Pfam" id="PF04264">
    <property type="entry name" value="YceI"/>
    <property type="match status" value="1"/>
</dbReference>
<feature type="compositionally biased region" description="Polar residues" evidence="2">
    <location>
        <begin position="46"/>
        <end position="59"/>
    </location>
</feature>
<protein>
    <submittedName>
        <fullName evidence="4">YceI-like domain-containing protein</fullName>
    </submittedName>
</protein>
<name>A0A1H0YS66_9MICO</name>
<dbReference type="RefSeq" id="WP_010155062.1">
    <property type="nucleotide sequence ID" value="NZ_FNKB01000001.1"/>
</dbReference>
<dbReference type="PANTHER" id="PTHR34406">
    <property type="entry name" value="PROTEIN YCEI"/>
    <property type="match status" value="1"/>
</dbReference>
<feature type="domain" description="Lipid/polyisoprenoid-binding YceI-like" evidence="3">
    <location>
        <begin position="75"/>
        <end position="243"/>
    </location>
</feature>
<sequence length="245" mass="25057">MKQSQKILIGVGAGVVVLAVAAAIAGPVIYRDLIAGPAADAPSLASEPSSPGSPDQTAESDAGVAELDPRFLVGGWSVTDGSEAGYRVDEVLNGTDVTVTGRTDDVTGTFTIDDTGLTLTAAELTVDVASIETDSANRDAYFRDEALRTDEFPEAAFVLAEPVTLERAPASGDVVQTEATGELTIAGQTRTVTAAIEVRSDGTTAEIAGSIPITFSDFGVEAPDLGFVSVEDSGAVEFQLTAAKS</sequence>
<reference evidence="4 5" key="1">
    <citation type="submission" date="2016-10" db="EMBL/GenBank/DDBJ databases">
        <authorList>
            <person name="de Groot N.N."/>
        </authorList>
    </citation>
    <scope>NUCLEOTIDE SEQUENCE [LARGE SCALE GENOMIC DNA]</scope>
    <source>
        <strain evidence="4 5">DSM 22788</strain>
    </source>
</reference>
<evidence type="ECO:0000313" key="4">
    <source>
        <dbReference type="EMBL" id="SDQ17761.1"/>
    </source>
</evidence>
<dbReference type="eggNOG" id="COG2353">
    <property type="taxonomic scope" value="Bacteria"/>
</dbReference>
<dbReference type="STRING" id="1079994.SAMN04488565_1125"/>
<evidence type="ECO:0000313" key="5">
    <source>
        <dbReference type="Proteomes" id="UP000182690"/>
    </source>
</evidence>
<dbReference type="Gene3D" id="2.40.128.110">
    <property type="entry name" value="Lipid/polyisoprenoid-binding, YceI-like"/>
    <property type="match status" value="1"/>
</dbReference>
<dbReference type="OrthoDB" id="117810at2"/>
<dbReference type="SUPFAM" id="SSF101874">
    <property type="entry name" value="YceI-like"/>
    <property type="match status" value="1"/>
</dbReference>
<evidence type="ECO:0000259" key="3">
    <source>
        <dbReference type="SMART" id="SM00867"/>
    </source>
</evidence>
<dbReference type="Proteomes" id="UP000182690">
    <property type="component" value="Unassembled WGS sequence"/>
</dbReference>
<comment type="similarity">
    <text evidence="1">Belongs to the UPF0312 family.</text>
</comment>
<dbReference type="AlphaFoldDB" id="A0A1H0YS66"/>
<dbReference type="PANTHER" id="PTHR34406:SF1">
    <property type="entry name" value="PROTEIN YCEI"/>
    <property type="match status" value="1"/>
</dbReference>
<evidence type="ECO:0000256" key="2">
    <source>
        <dbReference type="SAM" id="MobiDB-lite"/>
    </source>
</evidence>
<evidence type="ECO:0000256" key="1">
    <source>
        <dbReference type="ARBA" id="ARBA00008812"/>
    </source>
</evidence>
<accession>A0A1H0YS66</accession>
<dbReference type="InterPro" id="IPR007372">
    <property type="entry name" value="Lipid/polyisoprenoid-bd_YceI"/>
</dbReference>
<proteinExistence type="inferred from homology"/>
<dbReference type="InterPro" id="IPR036761">
    <property type="entry name" value="TTHA0802/YceI-like_sf"/>
</dbReference>